<dbReference type="AlphaFoldDB" id="A0A8X8BE42"/>
<dbReference type="Proteomes" id="UP000886595">
    <property type="component" value="Unassembled WGS sequence"/>
</dbReference>
<dbReference type="InterPro" id="IPR017703">
    <property type="entry name" value="YgfZ/GCV_T_CS"/>
</dbReference>
<dbReference type="PANTHER" id="PTHR22602">
    <property type="entry name" value="TRANSFERASE CAF17, MITOCHONDRIAL-RELATED"/>
    <property type="match status" value="1"/>
</dbReference>
<name>A0A8X8BE42_BRACI</name>
<dbReference type="GO" id="GO:0016226">
    <property type="term" value="P:iron-sulfur cluster assembly"/>
    <property type="evidence" value="ECO:0007669"/>
    <property type="project" value="TreeGrafter"/>
</dbReference>
<dbReference type="InterPro" id="IPR027266">
    <property type="entry name" value="TrmE/GcvT-like"/>
</dbReference>
<dbReference type="InterPro" id="IPR045179">
    <property type="entry name" value="YgfZ/GcvT"/>
</dbReference>
<evidence type="ECO:0000256" key="1">
    <source>
        <dbReference type="ARBA" id="ARBA00004173"/>
    </source>
</evidence>
<dbReference type="Gene3D" id="3.30.1360.120">
    <property type="entry name" value="Probable tRNA modification gtpase trme, domain 1"/>
    <property type="match status" value="1"/>
</dbReference>
<evidence type="ECO:0000313" key="6">
    <source>
        <dbReference type="Proteomes" id="UP000886595"/>
    </source>
</evidence>
<accession>A0A8X8BE42</accession>
<evidence type="ECO:0000313" key="5">
    <source>
        <dbReference type="EMBL" id="KAG2331477.1"/>
    </source>
</evidence>
<dbReference type="EMBL" id="JAAMPC010000001">
    <property type="protein sequence ID" value="KAG2331477.1"/>
    <property type="molecule type" value="Genomic_DNA"/>
</dbReference>
<sequence length="388" mass="42996">MIRSNFRRQISSFTGIYRRNLHSGLEDAGPMASRLKSRSVVRFSGPDTIKFLQGLLTNDVRRFGESPGERSSTVPTPNMPSVSTPPMYAALLTPQGRFLYDFFLYSSTRPDEKLDRTGSGPGSDPGRDGSVELFADVDVSVLDELLETLKKYRLRSKVDIENVAEEFSCWQRYGRNLSGSSSVGWGGGVDRAGESTASGNKYGWQWYEDPRLHCLGYRSIFPSDATPPLVEADKETDESNYLLWRLEHGVAEGSAEIPKGEAIPLEYNFVGLNAISFEKGCYVGQELIARTHHRGVIRKRLVPLRFIDSNGKEVNQKIAAGAEVVESGSGKKIGTISTALGSRGMGVMRVEEALKASIELRVSGSEDVKVEAIRPTWWPAEWFQQNQS</sequence>
<dbReference type="GO" id="GO:0005759">
    <property type="term" value="C:mitochondrial matrix"/>
    <property type="evidence" value="ECO:0007669"/>
    <property type="project" value="TreeGrafter"/>
</dbReference>
<dbReference type="InterPro" id="IPR057460">
    <property type="entry name" value="CAF17_C"/>
</dbReference>
<feature type="domain" description="CAF17 C-terminal" evidence="4">
    <location>
        <begin position="298"/>
        <end position="379"/>
    </location>
</feature>
<comment type="subcellular location">
    <subcellularLocation>
        <location evidence="1">Mitochondrion</location>
    </subcellularLocation>
</comment>
<dbReference type="SUPFAM" id="SSF103025">
    <property type="entry name" value="Folate-binding domain"/>
    <property type="match status" value="1"/>
</dbReference>
<dbReference type="PANTHER" id="PTHR22602:SF0">
    <property type="entry name" value="TRANSFERASE CAF17, MITOCHONDRIAL-RELATED"/>
    <property type="match status" value="1"/>
</dbReference>
<gene>
    <name evidence="5" type="ORF">Bca52824_002657</name>
</gene>
<evidence type="ECO:0000256" key="3">
    <source>
        <dbReference type="ARBA" id="ARBA00023128"/>
    </source>
</evidence>
<dbReference type="NCBIfam" id="TIGR03317">
    <property type="entry name" value="ygfZ_signature"/>
    <property type="match status" value="1"/>
</dbReference>
<keyword evidence="6" id="KW-1185">Reference proteome</keyword>
<comment type="caution">
    <text evidence="5">The sequence shown here is derived from an EMBL/GenBank/DDBJ whole genome shotgun (WGS) entry which is preliminary data.</text>
</comment>
<evidence type="ECO:0000259" key="4">
    <source>
        <dbReference type="Pfam" id="PF25455"/>
    </source>
</evidence>
<proteinExistence type="predicted"/>
<protein>
    <recommendedName>
        <fullName evidence="4">CAF17 C-terminal domain-containing protein</fullName>
    </recommendedName>
</protein>
<keyword evidence="2" id="KW-0809">Transit peptide</keyword>
<keyword evidence="3" id="KW-0496">Mitochondrion</keyword>
<dbReference type="Pfam" id="PF25455">
    <property type="entry name" value="Beta-barrel_CAF17_C"/>
    <property type="match status" value="1"/>
</dbReference>
<organism evidence="5 6">
    <name type="scientific">Brassica carinata</name>
    <name type="common">Ethiopian mustard</name>
    <name type="synonym">Abyssinian cabbage</name>
    <dbReference type="NCBI Taxonomy" id="52824"/>
    <lineage>
        <taxon>Eukaryota</taxon>
        <taxon>Viridiplantae</taxon>
        <taxon>Streptophyta</taxon>
        <taxon>Embryophyta</taxon>
        <taxon>Tracheophyta</taxon>
        <taxon>Spermatophyta</taxon>
        <taxon>Magnoliopsida</taxon>
        <taxon>eudicotyledons</taxon>
        <taxon>Gunneridae</taxon>
        <taxon>Pentapetalae</taxon>
        <taxon>rosids</taxon>
        <taxon>malvids</taxon>
        <taxon>Brassicales</taxon>
        <taxon>Brassicaceae</taxon>
        <taxon>Brassiceae</taxon>
        <taxon>Brassica</taxon>
    </lineage>
</organism>
<dbReference type="FunFam" id="3.30.1360.120:FF:000024">
    <property type="entry name" value="Putative transferase, mitochondrial"/>
    <property type="match status" value="1"/>
</dbReference>
<dbReference type="OrthoDB" id="191995at2759"/>
<reference evidence="5 6" key="1">
    <citation type="submission" date="2020-02" db="EMBL/GenBank/DDBJ databases">
        <authorList>
            <person name="Ma Q."/>
            <person name="Huang Y."/>
            <person name="Song X."/>
            <person name="Pei D."/>
        </authorList>
    </citation>
    <scope>NUCLEOTIDE SEQUENCE [LARGE SCALE GENOMIC DNA]</scope>
    <source>
        <strain evidence="5">Sxm20200214</strain>
        <tissue evidence="5">Leaf</tissue>
    </source>
</reference>
<evidence type="ECO:0000256" key="2">
    <source>
        <dbReference type="ARBA" id="ARBA00022946"/>
    </source>
</evidence>